<dbReference type="GO" id="GO:0008767">
    <property type="term" value="F:UDP-galactopyranose mutase activity"/>
    <property type="evidence" value="ECO:0007669"/>
    <property type="project" value="TreeGrafter"/>
</dbReference>
<evidence type="ECO:0008006" key="3">
    <source>
        <dbReference type="Google" id="ProtNLM"/>
    </source>
</evidence>
<dbReference type="EMBL" id="MGDD01000131">
    <property type="protein sequence ID" value="OGL46355.1"/>
    <property type="molecule type" value="Genomic_DNA"/>
</dbReference>
<comment type="caution">
    <text evidence="1">The sequence shown here is derived from an EMBL/GenBank/DDBJ whole genome shotgun (WGS) entry which is preliminary data.</text>
</comment>
<dbReference type="Gene3D" id="3.50.50.60">
    <property type="entry name" value="FAD/NAD(P)-binding domain"/>
    <property type="match status" value="1"/>
</dbReference>
<organism evidence="1 2">
    <name type="scientific">Candidatus Schekmanbacteria bacterium RBG_13_48_7</name>
    <dbReference type="NCBI Taxonomy" id="1817878"/>
    <lineage>
        <taxon>Bacteria</taxon>
        <taxon>Candidatus Schekmaniibacteriota</taxon>
    </lineage>
</organism>
<dbReference type="SUPFAM" id="SSF51971">
    <property type="entry name" value="Nucleotide-binding domain"/>
    <property type="match status" value="1"/>
</dbReference>
<dbReference type="Proteomes" id="UP000179266">
    <property type="component" value="Unassembled WGS sequence"/>
</dbReference>
<sequence>MNKKAIIIGAGVTGLSSGWKLAESGYKVKVIESNPFIGGMSTTFKYKDYFLDLGPHKIFTVLPHINEEIRNLFEDDELLTVKKKSKVFLNKRYLNFPLTFKDIFIGLGIGKCSQCGFGYMFSILKNFYSRKIPISYEEWIIGKFGRPIYNMVLGPYAKKIWGPPEQLSGELAVNRIAAPNIIEMVKQMIFKNKRKTIIINADTFHYPKNGAVEISNKMAQKIRQNHGEITVGTTIREIIFDDDLNINKLSYDNGQIEEMNTHDVLISTIPLANLINLFSGFSSESIHSTVNELRSRNLILFYVALDTDRIMEDNWLFFPEAKYRFNRIFEQKAFSPFMISRGRTVLCVEITCDTDDPIWQSSDDEIYSLLEPQLREVNVIKGNVLETFTKRLTNAYPIYDIHYKDNLKLVLKELNRIHNIFSIGRQGGFSYTGMADSMDIGFSTAEFIITNRNKSQEWLEYCEKFYNYVVID</sequence>
<evidence type="ECO:0000313" key="1">
    <source>
        <dbReference type="EMBL" id="OGL46355.1"/>
    </source>
</evidence>
<dbReference type="PANTHER" id="PTHR21197:SF0">
    <property type="entry name" value="UDP-GALACTOPYRANOSE MUTASE"/>
    <property type="match status" value="1"/>
</dbReference>
<gene>
    <name evidence="1" type="ORF">A2161_07755</name>
</gene>
<name>A0A1F7RXQ9_9BACT</name>
<dbReference type="InterPro" id="IPR036188">
    <property type="entry name" value="FAD/NAD-bd_sf"/>
</dbReference>
<dbReference type="GO" id="GO:0005829">
    <property type="term" value="C:cytosol"/>
    <property type="evidence" value="ECO:0007669"/>
    <property type="project" value="TreeGrafter"/>
</dbReference>
<dbReference type="GO" id="GO:0050660">
    <property type="term" value="F:flavin adenine dinucleotide binding"/>
    <property type="evidence" value="ECO:0007669"/>
    <property type="project" value="TreeGrafter"/>
</dbReference>
<evidence type="ECO:0000313" key="2">
    <source>
        <dbReference type="Proteomes" id="UP000179266"/>
    </source>
</evidence>
<accession>A0A1F7RXQ9</accession>
<dbReference type="AlphaFoldDB" id="A0A1F7RXQ9"/>
<protein>
    <recommendedName>
        <fullName evidence="3">Amine oxidase domain-containing protein</fullName>
    </recommendedName>
</protein>
<dbReference type="Pfam" id="PF13450">
    <property type="entry name" value="NAD_binding_8"/>
    <property type="match status" value="1"/>
</dbReference>
<dbReference type="PANTHER" id="PTHR21197">
    <property type="entry name" value="UDP-GALACTOPYRANOSE MUTASE"/>
    <property type="match status" value="1"/>
</dbReference>
<proteinExistence type="predicted"/>
<reference evidence="1 2" key="1">
    <citation type="journal article" date="2016" name="Nat. Commun.">
        <title>Thousands of microbial genomes shed light on interconnected biogeochemical processes in an aquifer system.</title>
        <authorList>
            <person name="Anantharaman K."/>
            <person name="Brown C.T."/>
            <person name="Hug L.A."/>
            <person name="Sharon I."/>
            <person name="Castelle C.J."/>
            <person name="Probst A.J."/>
            <person name="Thomas B.C."/>
            <person name="Singh A."/>
            <person name="Wilkins M.J."/>
            <person name="Karaoz U."/>
            <person name="Brodie E.L."/>
            <person name="Williams K.H."/>
            <person name="Hubbard S.S."/>
            <person name="Banfield J.F."/>
        </authorList>
    </citation>
    <scope>NUCLEOTIDE SEQUENCE [LARGE SCALE GENOMIC DNA]</scope>
</reference>